<dbReference type="RefSeq" id="WP_138250072.1">
    <property type="nucleotide sequence ID" value="NZ_AP022616.1"/>
</dbReference>
<evidence type="ECO:0000313" key="2">
    <source>
        <dbReference type="Proteomes" id="UP000309984"/>
    </source>
</evidence>
<evidence type="ECO:0000313" key="1">
    <source>
        <dbReference type="EMBL" id="TLH64729.1"/>
    </source>
</evidence>
<name>A0A7I7ZXL1_9MYCO</name>
<accession>A0A7I7ZXL1</accession>
<dbReference type="AlphaFoldDB" id="A0A7I7ZXL1"/>
<keyword evidence="2" id="KW-1185">Reference proteome</keyword>
<comment type="caution">
    <text evidence="1">The sequence shown here is derived from an EMBL/GenBank/DDBJ whole genome shotgun (WGS) entry which is preliminary data.</text>
</comment>
<dbReference type="EMBL" id="POTM01000047">
    <property type="protein sequence ID" value="TLH64729.1"/>
    <property type="molecule type" value="Genomic_DNA"/>
</dbReference>
<dbReference type="Proteomes" id="UP000309984">
    <property type="component" value="Unassembled WGS sequence"/>
</dbReference>
<gene>
    <name evidence="1" type="ORF">C1S79_19090</name>
</gene>
<sequence>MESTLLLSAWAAKVGMLLPASGPQVAHGWSNLEIGYEVRDGDNGYLVVKTDRGTISTWGRFDALVDADKFLLMCLGSIWRADHNVGDVFPVGAADGWTASPEIDGWSVVVSERRAVFADQFHADRYTHLMGMNLAEVAALMAS</sequence>
<reference evidence="1 2" key="1">
    <citation type="submission" date="2018-01" db="EMBL/GenBank/DDBJ databases">
        <title>Comparative genomics of Mycobacterium mucogenicum and Mycobacterium neoaurum clade members emphasizing tRNA and non-coding RNA.</title>
        <authorList>
            <person name="Behra P.R.K."/>
            <person name="Pettersson B.M.F."/>
            <person name="Das S."/>
            <person name="Dasgupta S."/>
            <person name="Kirsebom L.A."/>
        </authorList>
    </citation>
    <scope>NUCLEOTIDE SEQUENCE [LARGE SCALE GENOMIC DNA]</scope>
    <source>
        <strain evidence="1 2">DSM 45104</strain>
    </source>
</reference>
<protein>
    <submittedName>
        <fullName evidence="1">Uncharacterized protein</fullName>
    </submittedName>
</protein>
<organism evidence="1 2">
    <name type="scientific">Mycolicibacterium phocaicum</name>
    <dbReference type="NCBI Taxonomy" id="319706"/>
    <lineage>
        <taxon>Bacteria</taxon>
        <taxon>Bacillati</taxon>
        <taxon>Actinomycetota</taxon>
        <taxon>Actinomycetes</taxon>
        <taxon>Mycobacteriales</taxon>
        <taxon>Mycobacteriaceae</taxon>
        <taxon>Mycolicibacterium</taxon>
    </lineage>
</organism>
<proteinExistence type="predicted"/>